<feature type="compositionally biased region" description="Polar residues" evidence="1">
    <location>
        <begin position="83"/>
        <end position="96"/>
    </location>
</feature>
<organism evidence="2 3">
    <name type="scientific">Absidia repens</name>
    <dbReference type="NCBI Taxonomy" id="90262"/>
    <lineage>
        <taxon>Eukaryota</taxon>
        <taxon>Fungi</taxon>
        <taxon>Fungi incertae sedis</taxon>
        <taxon>Mucoromycota</taxon>
        <taxon>Mucoromycotina</taxon>
        <taxon>Mucoromycetes</taxon>
        <taxon>Mucorales</taxon>
        <taxon>Cunninghamellaceae</taxon>
        <taxon>Absidia</taxon>
    </lineage>
</organism>
<evidence type="ECO:0000313" key="3">
    <source>
        <dbReference type="Proteomes" id="UP000193560"/>
    </source>
</evidence>
<dbReference type="AlphaFoldDB" id="A0A1X2HYZ7"/>
<comment type="caution">
    <text evidence="2">The sequence shown here is derived from an EMBL/GenBank/DDBJ whole genome shotgun (WGS) entry which is preliminary data.</text>
</comment>
<keyword evidence="3" id="KW-1185">Reference proteome</keyword>
<feature type="region of interest" description="Disordered" evidence="1">
    <location>
        <begin position="77"/>
        <end position="210"/>
    </location>
</feature>
<proteinExistence type="predicted"/>
<feature type="compositionally biased region" description="Basic and acidic residues" evidence="1">
    <location>
        <begin position="190"/>
        <end position="206"/>
    </location>
</feature>
<feature type="compositionally biased region" description="Basic and acidic residues" evidence="1">
    <location>
        <begin position="166"/>
        <end position="180"/>
    </location>
</feature>
<accession>A0A1X2HYZ7</accession>
<protein>
    <submittedName>
        <fullName evidence="2">Uncharacterized protein</fullName>
    </submittedName>
</protein>
<dbReference type="EMBL" id="MCGE01000043">
    <property type="protein sequence ID" value="ORZ05659.1"/>
    <property type="molecule type" value="Genomic_DNA"/>
</dbReference>
<gene>
    <name evidence="2" type="ORF">BCR42DRAFT_398192</name>
</gene>
<evidence type="ECO:0000256" key="1">
    <source>
        <dbReference type="SAM" id="MobiDB-lite"/>
    </source>
</evidence>
<name>A0A1X2HYZ7_9FUNG</name>
<sequence>MEHPEIVKRQGLEETDQVLFSHGAWHRPTRAVGLGVNCHAFHAPRGVDVVIVAGDILTCQTGTTPGVHTENVGAVQIPKGVQQHGQRSIPNEGTGSNRREQPSHWPHQEAASNGNNKPEQKPGQSKQTFPIPRKEILALRAKHKGPTPEQTSQAPHDRLRRRHQRNRGEHTGQHGQHQDQRNVPQVPRPAKQDHRGGRHDHQKDVARSIQGQGVENFRVCRSLSRGFRGPCFFEFAKKKACTRLWRPRFFGSGVQFK</sequence>
<evidence type="ECO:0000313" key="2">
    <source>
        <dbReference type="EMBL" id="ORZ05659.1"/>
    </source>
</evidence>
<dbReference type="Proteomes" id="UP000193560">
    <property type="component" value="Unassembled WGS sequence"/>
</dbReference>
<reference evidence="2 3" key="1">
    <citation type="submission" date="2016-07" db="EMBL/GenBank/DDBJ databases">
        <title>Pervasive Adenine N6-methylation of Active Genes in Fungi.</title>
        <authorList>
            <consortium name="DOE Joint Genome Institute"/>
            <person name="Mondo S.J."/>
            <person name="Dannebaum R.O."/>
            <person name="Kuo R.C."/>
            <person name="Labutti K."/>
            <person name="Haridas S."/>
            <person name="Kuo A."/>
            <person name="Salamov A."/>
            <person name="Ahrendt S.R."/>
            <person name="Lipzen A."/>
            <person name="Sullivan W."/>
            <person name="Andreopoulos W.B."/>
            <person name="Clum A."/>
            <person name="Lindquist E."/>
            <person name="Daum C."/>
            <person name="Ramamoorthy G.K."/>
            <person name="Gryganskyi A."/>
            <person name="Culley D."/>
            <person name="Magnuson J.K."/>
            <person name="James T.Y."/>
            <person name="O'Malley M.A."/>
            <person name="Stajich J.E."/>
            <person name="Spatafora J.W."/>
            <person name="Visel A."/>
            <person name="Grigoriev I.V."/>
        </authorList>
    </citation>
    <scope>NUCLEOTIDE SEQUENCE [LARGE SCALE GENOMIC DNA]</scope>
    <source>
        <strain evidence="2 3">NRRL 1336</strain>
    </source>
</reference>
<feature type="compositionally biased region" description="Polar residues" evidence="1">
    <location>
        <begin position="110"/>
        <end position="128"/>
    </location>
</feature>